<proteinExistence type="predicted"/>
<evidence type="ECO:0000313" key="2">
    <source>
        <dbReference type="EMBL" id="RVX15441.1"/>
    </source>
</evidence>
<dbReference type="EMBL" id="QGNW01000018">
    <property type="protein sequence ID" value="RVX15441.1"/>
    <property type="molecule type" value="Genomic_DNA"/>
</dbReference>
<dbReference type="Proteomes" id="UP000288805">
    <property type="component" value="Unassembled WGS sequence"/>
</dbReference>
<accession>A0A438K2N1</accession>
<evidence type="ECO:0000313" key="1">
    <source>
        <dbReference type="EMBL" id="RVW50804.1"/>
    </source>
</evidence>
<gene>
    <name evidence="2" type="ORF">CK203_009223</name>
    <name evidence="1" type="ORF">CK203_076816</name>
</gene>
<organism evidence="2 3">
    <name type="scientific">Vitis vinifera</name>
    <name type="common">Grape</name>
    <dbReference type="NCBI Taxonomy" id="29760"/>
    <lineage>
        <taxon>Eukaryota</taxon>
        <taxon>Viridiplantae</taxon>
        <taxon>Streptophyta</taxon>
        <taxon>Embryophyta</taxon>
        <taxon>Tracheophyta</taxon>
        <taxon>Spermatophyta</taxon>
        <taxon>Magnoliopsida</taxon>
        <taxon>eudicotyledons</taxon>
        <taxon>Gunneridae</taxon>
        <taxon>Pentapetalae</taxon>
        <taxon>rosids</taxon>
        <taxon>Vitales</taxon>
        <taxon>Vitaceae</taxon>
        <taxon>Viteae</taxon>
        <taxon>Vitis</taxon>
    </lineage>
</organism>
<evidence type="ECO:0000313" key="3">
    <source>
        <dbReference type="Proteomes" id="UP000288805"/>
    </source>
</evidence>
<protein>
    <submittedName>
        <fullName evidence="2">Uncharacterized protein</fullName>
    </submittedName>
</protein>
<sequence>MESFFWLTCDLGITFEKGGEFVFLLDSSDSLLRTLLQKRQFFHSHRAQFYDAIDVVAAKISPLFVGLGKI</sequence>
<dbReference type="AlphaFoldDB" id="A0A438K2N1"/>
<name>A0A438K2N1_VITVI</name>
<comment type="caution">
    <text evidence="2">The sequence shown here is derived from an EMBL/GenBank/DDBJ whole genome shotgun (WGS) entry which is preliminary data.</text>
</comment>
<reference evidence="2 3" key="1">
    <citation type="journal article" date="2018" name="PLoS Genet.">
        <title>Population sequencing reveals clonal diversity and ancestral inbreeding in the grapevine cultivar Chardonnay.</title>
        <authorList>
            <person name="Roach M.J."/>
            <person name="Johnson D.L."/>
            <person name="Bohlmann J."/>
            <person name="van Vuuren H.J."/>
            <person name="Jones S.J."/>
            <person name="Pretorius I.S."/>
            <person name="Schmidt S.A."/>
            <person name="Borneman A.R."/>
        </authorList>
    </citation>
    <scope>NUCLEOTIDE SEQUENCE [LARGE SCALE GENOMIC DNA]</scope>
    <source>
        <strain evidence="3">cv. Chardonnay</strain>
        <strain evidence="2">I10V1</strain>
        <tissue evidence="2">Leaf</tissue>
    </source>
</reference>
<dbReference type="EMBL" id="QGNW01001192">
    <property type="protein sequence ID" value="RVW50804.1"/>
    <property type="molecule type" value="Genomic_DNA"/>
</dbReference>